<organism evidence="1 2">
    <name type="scientific">Robertmurraya siralis</name>
    <dbReference type="NCBI Taxonomy" id="77777"/>
    <lineage>
        <taxon>Bacteria</taxon>
        <taxon>Bacillati</taxon>
        <taxon>Bacillota</taxon>
        <taxon>Bacilli</taxon>
        <taxon>Bacillales</taxon>
        <taxon>Bacillaceae</taxon>
        <taxon>Robertmurraya</taxon>
    </lineage>
</organism>
<dbReference type="Proteomes" id="UP000682111">
    <property type="component" value="Unassembled WGS sequence"/>
</dbReference>
<gene>
    <name evidence="1" type="ORF">J27TS8_04700</name>
</gene>
<sequence length="252" mass="29533">MSCRSGLRVRCEKGINTNVKEACLDFAEWLRLNMEFPIRVVVYIKKNYQIKTIDGKEWVSATFFAPYDKRVEPYIRVATGDYEELVEERGTENAIYAILNSMAHELVHYRQWLDDRELDEGEAEIEGSKLVDNYYEGSVFFEEVVQQKKVWTITNDEWVATANNDEGETLMPFWSAKARAEQIIKLVPAYHKFRVQEITLDDFLNIWINGLKKDNRLVGINWCGKRLIGHEMDPNEIFERIHEQIKSVNELG</sequence>
<evidence type="ECO:0000313" key="1">
    <source>
        <dbReference type="EMBL" id="GIN60477.1"/>
    </source>
</evidence>
<comment type="caution">
    <text evidence="1">The sequence shown here is derived from an EMBL/GenBank/DDBJ whole genome shotgun (WGS) entry which is preliminary data.</text>
</comment>
<reference evidence="1" key="1">
    <citation type="submission" date="2021-03" db="EMBL/GenBank/DDBJ databases">
        <title>Antimicrobial resistance genes in bacteria isolated from Japanese honey, and their potential for conferring macrolide and lincosamide resistance in the American foulbrood pathogen Paenibacillus larvae.</title>
        <authorList>
            <person name="Okamoto M."/>
            <person name="Kumagai M."/>
            <person name="Kanamori H."/>
            <person name="Takamatsu D."/>
        </authorList>
    </citation>
    <scope>NUCLEOTIDE SEQUENCE</scope>
    <source>
        <strain evidence="1">J27TS8</strain>
    </source>
</reference>
<dbReference type="Pfam" id="PF11042">
    <property type="entry name" value="DUF2750"/>
    <property type="match status" value="1"/>
</dbReference>
<evidence type="ECO:0000313" key="2">
    <source>
        <dbReference type="Proteomes" id="UP000682111"/>
    </source>
</evidence>
<protein>
    <submittedName>
        <fullName evidence="1">Uncharacterized protein</fullName>
    </submittedName>
</protein>
<accession>A0A919WET3</accession>
<dbReference type="AlphaFoldDB" id="A0A919WET3"/>
<dbReference type="EMBL" id="BORC01000001">
    <property type="protein sequence ID" value="GIN60477.1"/>
    <property type="molecule type" value="Genomic_DNA"/>
</dbReference>
<dbReference type="RefSeq" id="WP_212933169.1">
    <property type="nucleotide sequence ID" value="NZ_BORC01000001.1"/>
</dbReference>
<dbReference type="InterPro" id="IPR021284">
    <property type="entry name" value="DUF2750"/>
</dbReference>
<name>A0A919WET3_9BACI</name>
<keyword evidence="2" id="KW-1185">Reference proteome</keyword>
<proteinExistence type="predicted"/>